<dbReference type="EMBL" id="BAAAON010000010">
    <property type="protein sequence ID" value="GAA2177702.1"/>
    <property type="molecule type" value="Genomic_DNA"/>
</dbReference>
<feature type="compositionally biased region" description="Low complexity" evidence="1">
    <location>
        <begin position="152"/>
        <end position="170"/>
    </location>
</feature>
<feature type="compositionally biased region" description="Pro residues" evidence="1">
    <location>
        <begin position="42"/>
        <end position="65"/>
    </location>
</feature>
<evidence type="ECO:0000256" key="3">
    <source>
        <dbReference type="SAM" id="SignalP"/>
    </source>
</evidence>
<proteinExistence type="predicted"/>
<organism evidence="4 5">
    <name type="scientific">Arthrobacter parietis</name>
    <dbReference type="NCBI Taxonomy" id="271434"/>
    <lineage>
        <taxon>Bacteria</taxon>
        <taxon>Bacillati</taxon>
        <taxon>Actinomycetota</taxon>
        <taxon>Actinomycetes</taxon>
        <taxon>Micrococcales</taxon>
        <taxon>Micrococcaceae</taxon>
        <taxon>Arthrobacter</taxon>
    </lineage>
</organism>
<feature type="compositionally biased region" description="Low complexity" evidence="1">
    <location>
        <begin position="182"/>
        <end position="195"/>
    </location>
</feature>
<feature type="region of interest" description="Disordered" evidence="1">
    <location>
        <begin position="146"/>
        <end position="204"/>
    </location>
</feature>
<feature type="chain" id="PRO_5047120323" evidence="3">
    <location>
        <begin position="25"/>
        <end position="236"/>
    </location>
</feature>
<comment type="caution">
    <text evidence="4">The sequence shown here is derived from an EMBL/GenBank/DDBJ whole genome shotgun (WGS) entry which is preliminary data.</text>
</comment>
<reference evidence="4 5" key="1">
    <citation type="journal article" date="2019" name="Int. J. Syst. Evol. Microbiol.">
        <title>The Global Catalogue of Microorganisms (GCM) 10K type strain sequencing project: providing services to taxonomists for standard genome sequencing and annotation.</title>
        <authorList>
            <consortium name="The Broad Institute Genomics Platform"/>
            <consortium name="The Broad Institute Genome Sequencing Center for Infectious Disease"/>
            <person name="Wu L."/>
            <person name="Ma J."/>
        </authorList>
    </citation>
    <scope>NUCLEOTIDE SEQUENCE [LARGE SCALE GENOMIC DNA]</scope>
    <source>
        <strain evidence="4 5">JCM 14917</strain>
    </source>
</reference>
<dbReference type="RefSeq" id="WP_346028768.1">
    <property type="nucleotide sequence ID" value="NZ_BAAAON010000010.1"/>
</dbReference>
<feature type="compositionally biased region" description="Pro residues" evidence="1">
    <location>
        <begin position="171"/>
        <end position="181"/>
    </location>
</feature>
<feature type="region of interest" description="Disordered" evidence="1">
    <location>
        <begin position="33"/>
        <end position="93"/>
    </location>
</feature>
<evidence type="ECO:0000313" key="4">
    <source>
        <dbReference type="EMBL" id="GAA2177702.1"/>
    </source>
</evidence>
<keyword evidence="5" id="KW-1185">Reference proteome</keyword>
<accession>A0ABN3B186</accession>
<dbReference type="Proteomes" id="UP001500974">
    <property type="component" value="Unassembled WGS sequence"/>
</dbReference>
<protein>
    <submittedName>
        <fullName evidence="4">Uncharacterized protein</fullName>
    </submittedName>
</protein>
<name>A0ABN3B186_9MICC</name>
<evidence type="ECO:0000313" key="5">
    <source>
        <dbReference type="Proteomes" id="UP001500974"/>
    </source>
</evidence>
<evidence type="ECO:0000256" key="2">
    <source>
        <dbReference type="SAM" id="Phobius"/>
    </source>
</evidence>
<sequence>MRHTLAAVAGTLLLLASLSSPAMALEGEPVPTFPLVTVPSQQPTPTPTTTPASPPEEPAPAPAPAPAQQQPAQQQPAPQQPVQQLGPAVDPATGFVIDPATGYLVEPQTALLIEPGTGNLIDPATYLYTNFRLDFATGEVVEIEPTAEKPTAEPSSEEPQPSPTVTTTSPSPSPSETPPPTATSASPSPAAVDAEATAEAEEVPIGEHPLTRALVIALLIGLGVLYYAQLRSGSRT</sequence>
<evidence type="ECO:0000256" key="1">
    <source>
        <dbReference type="SAM" id="MobiDB-lite"/>
    </source>
</evidence>
<feature type="signal peptide" evidence="3">
    <location>
        <begin position="1"/>
        <end position="24"/>
    </location>
</feature>
<dbReference type="PRINTS" id="PR01217">
    <property type="entry name" value="PRICHEXTENSN"/>
</dbReference>
<keyword evidence="3" id="KW-0732">Signal</keyword>
<feature type="compositionally biased region" description="Low complexity" evidence="1">
    <location>
        <begin position="66"/>
        <end position="84"/>
    </location>
</feature>
<gene>
    <name evidence="4" type="ORF">GCM10009784_29220</name>
</gene>
<keyword evidence="2" id="KW-1133">Transmembrane helix</keyword>
<keyword evidence="2" id="KW-0472">Membrane</keyword>
<keyword evidence="2" id="KW-0812">Transmembrane</keyword>
<feature type="transmembrane region" description="Helical" evidence="2">
    <location>
        <begin position="210"/>
        <end position="228"/>
    </location>
</feature>